<evidence type="ECO:0000256" key="1">
    <source>
        <dbReference type="SAM" id="Phobius"/>
    </source>
</evidence>
<evidence type="ECO:0000313" key="3">
    <source>
        <dbReference type="Proteomes" id="UP001240150"/>
    </source>
</evidence>
<dbReference type="EMBL" id="CP126980">
    <property type="protein sequence ID" value="WIM96903.1"/>
    <property type="molecule type" value="Genomic_DNA"/>
</dbReference>
<evidence type="ECO:0008006" key="4">
    <source>
        <dbReference type="Google" id="ProtNLM"/>
    </source>
</evidence>
<organism evidence="2 3">
    <name type="scientific">Actinoplanes oblitus</name>
    <dbReference type="NCBI Taxonomy" id="3040509"/>
    <lineage>
        <taxon>Bacteria</taxon>
        <taxon>Bacillati</taxon>
        <taxon>Actinomycetota</taxon>
        <taxon>Actinomycetes</taxon>
        <taxon>Micromonosporales</taxon>
        <taxon>Micromonosporaceae</taxon>
        <taxon>Actinoplanes</taxon>
    </lineage>
</organism>
<feature type="transmembrane region" description="Helical" evidence="1">
    <location>
        <begin position="108"/>
        <end position="125"/>
    </location>
</feature>
<feature type="transmembrane region" description="Helical" evidence="1">
    <location>
        <begin position="48"/>
        <end position="71"/>
    </location>
</feature>
<feature type="transmembrane region" description="Helical" evidence="1">
    <location>
        <begin position="515"/>
        <end position="535"/>
    </location>
</feature>
<sequence>MTTTLVARTATEPASREAGEWRSLLPWIVPAVAALWALLGTGTPARDIALYGGYFLLAIVVPGTLVFRVLFGSRGNWPEDLTLGTATGLVVMLAGWALGAALGQQSLLIGWPVLVVLPFLLVPRLRRSWRRGAGDPLPVGWHWAMAAVLLLVILWLATVFQNFPLPPVRFEYYKDLYYHLALVHEMTRSMPFQVPQLAGYELRYHYLSDADLATASMVTGIAPTTLLFRLWLLAITVAGVFAFATLARVLSGRWWAAPVAAVAGFAGQAVSFGSAAATFNSGGPVTLLSPSQDIAMPLIALFAVLAVDRLRGRPLGWGWAFLPLLAVAGAGSKASVLPPLAAGLALTGVVSLGQRRKVPWAAAGLFAVTVFGMLFGARFFAGGGASVLQPQALGTLRWLAPYTETLGVDDGPRWGGFVPPGVEAAGTTGRLFVAWVVIWALLLQAPRLIGLVVPPRTRGTGDPAFALIAGVLLAGLGATWVFWHPTASQVYFYAGVIPFGAVLAAWSLADRVRSWRVPVAGAVAGALCAVLLPRVDPPAHPTIGHWAWTMAVPLLRLAAITAVVIVVLVAVWRGRARRALPVALVAATLGAGVASYTAQNVAAMTVTAAPKGEPKYQLTALEMRAAQWLDRNAGRDDLVATNVHCRPMNATTLCDARAFWVAGLGGRRTLVESWGYSDQAVAVNGVGNRIYYYQPAPDRALFELNQRAFTTGDPAVVARLRDEYGVRWLFADSRAGAVAPELSAVATQRLRLGTVTIYELGRGSG</sequence>
<keyword evidence="1" id="KW-0472">Membrane</keyword>
<reference evidence="2 3" key="1">
    <citation type="submission" date="2023-06" db="EMBL/GenBank/DDBJ databases">
        <authorList>
            <person name="Yushchuk O."/>
            <person name="Binda E."/>
            <person name="Ruckert-Reed C."/>
            <person name="Fedorenko V."/>
            <person name="Kalinowski J."/>
            <person name="Marinelli F."/>
        </authorList>
    </citation>
    <scope>NUCLEOTIDE SEQUENCE [LARGE SCALE GENOMIC DNA]</scope>
    <source>
        <strain evidence="2 3">NRRL 3884</strain>
    </source>
</reference>
<feature type="transmembrane region" description="Helical" evidence="1">
    <location>
        <begin position="314"/>
        <end position="330"/>
    </location>
</feature>
<accession>A0ABY8WII5</accession>
<proteinExistence type="predicted"/>
<feature type="transmembrane region" description="Helical" evidence="1">
    <location>
        <begin position="547"/>
        <end position="572"/>
    </location>
</feature>
<feature type="transmembrane region" description="Helical" evidence="1">
    <location>
        <begin position="360"/>
        <end position="381"/>
    </location>
</feature>
<keyword evidence="1" id="KW-0812">Transmembrane</keyword>
<dbReference type="RefSeq" id="WP_284918215.1">
    <property type="nucleotide sequence ID" value="NZ_CP126980.1"/>
</dbReference>
<evidence type="ECO:0000313" key="2">
    <source>
        <dbReference type="EMBL" id="WIM96903.1"/>
    </source>
</evidence>
<feature type="transmembrane region" description="Helical" evidence="1">
    <location>
        <begin position="287"/>
        <end position="307"/>
    </location>
</feature>
<feature type="transmembrane region" description="Helical" evidence="1">
    <location>
        <begin position="490"/>
        <end position="508"/>
    </location>
</feature>
<keyword evidence="1" id="KW-1133">Transmembrane helix</keyword>
<name>A0ABY8WII5_9ACTN</name>
<feature type="transmembrane region" description="Helical" evidence="1">
    <location>
        <begin position="83"/>
        <end position="102"/>
    </location>
</feature>
<gene>
    <name evidence="2" type="ORF">ACTOB_000380</name>
</gene>
<feature type="transmembrane region" description="Helical" evidence="1">
    <location>
        <begin position="226"/>
        <end position="247"/>
    </location>
</feature>
<feature type="transmembrane region" description="Helical" evidence="1">
    <location>
        <begin position="254"/>
        <end position="275"/>
    </location>
</feature>
<feature type="transmembrane region" description="Helical" evidence="1">
    <location>
        <begin position="579"/>
        <end position="598"/>
    </location>
</feature>
<dbReference type="Proteomes" id="UP001240150">
    <property type="component" value="Chromosome"/>
</dbReference>
<feature type="transmembrane region" description="Helical" evidence="1">
    <location>
        <begin position="336"/>
        <end position="353"/>
    </location>
</feature>
<feature type="transmembrane region" description="Helical" evidence="1">
    <location>
        <begin position="24"/>
        <end position="42"/>
    </location>
</feature>
<protein>
    <recommendedName>
        <fullName evidence="4">Glycosyltransferase RgtA/B/C/D-like domain-containing protein</fullName>
    </recommendedName>
</protein>
<feature type="transmembrane region" description="Helical" evidence="1">
    <location>
        <begin position="465"/>
        <end position="484"/>
    </location>
</feature>
<feature type="transmembrane region" description="Helical" evidence="1">
    <location>
        <begin position="432"/>
        <end position="453"/>
    </location>
</feature>
<keyword evidence="3" id="KW-1185">Reference proteome</keyword>
<feature type="transmembrane region" description="Helical" evidence="1">
    <location>
        <begin position="137"/>
        <end position="157"/>
    </location>
</feature>